<comment type="subcellular location">
    <subcellularLocation>
        <location evidence="1 9">Cell membrane</location>
        <topology evidence="1 9">Multi-pass membrane protein</topology>
    </subcellularLocation>
</comment>
<evidence type="ECO:0000256" key="1">
    <source>
        <dbReference type="ARBA" id="ARBA00004651"/>
    </source>
</evidence>
<evidence type="ECO:0000256" key="7">
    <source>
        <dbReference type="ARBA" id="ARBA00023136"/>
    </source>
</evidence>
<comment type="function">
    <text evidence="9">Structural component of the gap junctions.</text>
</comment>
<dbReference type="WBParaSite" id="HNAJ_0000929301-mRNA-1">
    <property type="protein sequence ID" value="HNAJ_0000929301-mRNA-1"/>
    <property type="gene ID" value="HNAJ_0000929301"/>
</dbReference>
<name>A0A0R3TPB0_RODNA</name>
<keyword evidence="6 9" id="KW-0406">Ion transport</keyword>
<dbReference type="Pfam" id="PF00876">
    <property type="entry name" value="Innexin"/>
    <property type="match status" value="2"/>
</dbReference>
<protein>
    <recommendedName>
        <fullName evidence="9">Innexin</fullName>
    </recommendedName>
</protein>
<keyword evidence="11" id="KW-1185">Reference proteome</keyword>
<evidence type="ECO:0000313" key="10">
    <source>
        <dbReference type="EMBL" id="VDO05695.1"/>
    </source>
</evidence>
<dbReference type="OrthoDB" id="5867527at2759"/>
<dbReference type="STRING" id="102285.A0A0R3TPB0"/>
<keyword evidence="4 9" id="KW-0812">Transmembrane</keyword>
<keyword evidence="3" id="KW-1003">Cell membrane</keyword>
<dbReference type="InterPro" id="IPR000990">
    <property type="entry name" value="Innexin"/>
</dbReference>
<dbReference type="GO" id="GO:0034220">
    <property type="term" value="P:monoatomic ion transmembrane transport"/>
    <property type="evidence" value="ECO:0007669"/>
    <property type="project" value="UniProtKB-KW"/>
</dbReference>
<dbReference type="EMBL" id="UZAE01012560">
    <property type="protein sequence ID" value="VDO05695.1"/>
    <property type="molecule type" value="Genomic_DNA"/>
</dbReference>
<keyword evidence="8 9" id="KW-0407">Ion channel</keyword>
<dbReference type="GO" id="GO:0005243">
    <property type="term" value="F:gap junction channel activity"/>
    <property type="evidence" value="ECO:0007669"/>
    <property type="project" value="TreeGrafter"/>
</dbReference>
<evidence type="ECO:0000256" key="9">
    <source>
        <dbReference type="RuleBase" id="RU010713"/>
    </source>
</evidence>
<organism evidence="12">
    <name type="scientific">Rodentolepis nana</name>
    <name type="common">Dwarf tapeworm</name>
    <name type="synonym">Hymenolepis nana</name>
    <dbReference type="NCBI Taxonomy" id="102285"/>
    <lineage>
        <taxon>Eukaryota</taxon>
        <taxon>Metazoa</taxon>
        <taxon>Spiralia</taxon>
        <taxon>Lophotrochozoa</taxon>
        <taxon>Platyhelminthes</taxon>
        <taxon>Cestoda</taxon>
        <taxon>Eucestoda</taxon>
        <taxon>Cyclophyllidea</taxon>
        <taxon>Hymenolepididae</taxon>
        <taxon>Rodentolepis</taxon>
    </lineage>
</organism>
<dbReference type="Proteomes" id="UP000278807">
    <property type="component" value="Unassembled WGS sequence"/>
</dbReference>
<feature type="transmembrane region" description="Helical" evidence="9">
    <location>
        <begin position="659"/>
        <end position="679"/>
    </location>
</feature>
<evidence type="ECO:0000313" key="11">
    <source>
        <dbReference type="Proteomes" id="UP000278807"/>
    </source>
</evidence>
<dbReference type="PRINTS" id="PR01262">
    <property type="entry name" value="INNEXIN"/>
</dbReference>
<dbReference type="GO" id="GO:0005886">
    <property type="term" value="C:plasma membrane"/>
    <property type="evidence" value="ECO:0007669"/>
    <property type="project" value="UniProtKB-SubCell"/>
</dbReference>
<evidence type="ECO:0000256" key="3">
    <source>
        <dbReference type="ARBA" id="ARBA00022475"/>
    </source>
</evidence>
<feature type="transmembrane region" description="Helical" evidence="9">
    <location>
        <begin position="752"/>
        <end position="772"/>
    </location>
</feature>
<proteinExistence type="inferred from homology"/>
<comment type="similarity">
    <text evidence="9">Belongs to the pannexin family.</text>
</comment>
<comment type="caution">
    <text evidence="9">Lacks conserved residue(s) required for the propagation of feature annotation.</text>
</comment>
<accession>A0A0R3TPB0</accession>
<reference evidence="10 11" key="2">
    <citation type="submission" date="2018-11" db="EMBL/GenBank/DDBJ databases">
        <authorList>
            <consortium name="Pathogen Informatics"/>
        </authorList>
    </citation>
    <scope>NUCLEOTIDE SEQUENCE [LARGE SCALE GENOMIC DNA]</scope>
</reference>
<feature type="transmembrane region" description="Helical" evidence="9">
    <location>
        <begin position="483"/>
        <end position="503"/>
    </location>
</feature>
<evidence type="ECO:0000256" key="4">
    <source>
        <dbReference type="ARBA" id="ARBA00022692"/>
    </source>
</evidence>
<keyword evidence="7 9" id="KW-0472">Membrane</keyword>
<feature type="transmembrane region" description="Helical" evidence="9">
    <location>
        <begin position="299"/>
        <end position="323"/>
    </location>
</feature>
<keyword evidence="5 9" id="KW-1133">Transmembrane helix</keyword>
<feature type="transmembrane region" description="Helical" evidence="9">
    <location>
        <begin position="107"/>
        <end position="124"/>
    </location>
</feature>
<feature type="transmembrane region" description="Helical" evidence="9">
    <location>
        <begin position="555"/>
        <end position="572"/>
    </location>
</feature>
<evidence type="ECO:0000256" key="6">
    <source>
        <dbReference type="ARBA" id="ARBA00023065"/>
    </source>
</evidence>
<dbReference type="GO" id="GO:0005921">
    <property type="term" value="C:gap junction"/>
    <property type="evidence" value="ECO:0007669"/>
    <property type="project" value="UniProtKB-UniRule"/>
</dbReference>
<gene>
    <name evidence="9" type="primary">inx</name>
    <name evidence="10" type="ORF">HNAJ_LOCUS9288</name>
</gene>
<dbReference type="PANTHER" id="PTHR11893">
    <property type="entry name" value="INNEXIN"/>
    <property type="match status" value="1"/>
</dbReference>
<keyword evidence="2 9" id="KW-0813">Transport</keyword>
<evidence type="ECO:0000256" key="5">
    <source>
        <dbReference type="ARBA" id="ARBA00022989"/>
    </source>
</evidence>
<reference evidence="12" key="1">
    <citation type="submission" date="2017-02" db="UniProtKB">
        <authorList>
            <consortium name="WormBaseParasite"/>
        </authorList>
    </citation>
    <scope>IDENTIFICATION</scope>
</reference>
<feature type="transmembrane region" description="Helical" evidence="9">
    <location>
        <begin position="34"/>
        <end position="60"/>
    </location>
</feature>
<evidence type="ECO:0000313" key="12">
    <source>
        <dbReference type="WBParaSite" id="HNAJ_0000929301-mRNA-1"/>
    </source>
</evidence>
<dbReference type="AlphaFoldDB" id="A0A0R3TPB0"/>
<feature type="transmembrane region" description="Helical" evidence="9">
    <location>
        <begin position="208"/>
        <end position="230"/>
    </location>
</feature>
<dbReference type="PANTHER" id="PTHR11893:SF36">
    <property type="entry name" value="INNEXIN-5"/>
    <property type="match status" value="1"/>
</dbReference>
<evidence type="ECO:0000256" key="8">
    <source>
        <dbReference type="ARBA" id="ARBA00023303"/>
    </source>
</evidence>
<sequence>MVGIEFIDYLTKLKVNDFLGLEDFADKMSFMYSVLILLLCTTIIAVKQYLLASIACYIPTVPSGKDFDKFLQNFCWVHGTIPFLEGEHIPQNYSEWNEADKNMRINYYQWVPFMLGLQCILFYIPRVVWQIICYNRTGTDLENLISIANKASNTIEDDRKTLVKHVAGTMAEMLFQHRDFRVGKIADARRKAFKFCGLFMASKRLGTWLIFTYLFIKCIYLSNAIGQLYLMQSFLGFNKSMTNFGYEVAKYMINGKDWDETRIFPRVSFCYVEHVRHLGTTNRYVAQCVLPVNMLNEKIYIFLWFWTAIVAFCTAVSIPLWIIRLGRQKSKVHFIKKFLRLQEIYTVEDKEILRNFISDFLRHDGVFLLRMISMNAGDVVTADVIVQMWDIYKTKFKNRTMLNDIARDIMKQRMKLDEGGETTLRRSPYDKKISACMLINSNGTQFMSNLGSDFMNFYKKYQAATLIGIQDWADRLSYMHSTIIFLLCTAIVSAKTYILSPLACHVPTVPSGSDFDSYFNSWCWVHGTTPIRINESIPEDDAGWEELENERKITYYQWVPFILGLQTIMFYLPHVAWQNVTFNRLGADLTAIVVKAMDALKTTSPKGREKIITNVANRLELLLFAHRDIRRGKRAALKRKLYNICGIFFVSKRMGTWTVFSYLCIKVLYLTNAIGQLYLMKHFLGYDEDMTGFGFRLAGSLISGVKWQESHYFPRVAFCSISLRHLGRTNNRYMGMCALAINMLNEKLYVFLWFWTLAVAISTGFSLINWFLRLAIRRRQTHVIRKYLKITPLMLNSNKNDSNSSTPSENLDPSRPDTVERFIREFLRMDGVFIVQMLTMNAGDVITGEVIRLLWHSWITKYANKKDFGNDPWIDLIYSEELDEIDREKMELHEKEKLFE</sequence>
<dbReference type="PROSITE" id="PS51013">
    <property type="entry name" value="PANNEXIN"/>
    <property type="match status" value="2"/>
</dbReference>
<evidence type="ECO:0000256" key="2">
    <source>
        <dbReference type="ARBA" id="ARBA00022448"/>
    </source>
</evidence>